<reference evidence="3 4" key="1">
    <citation type="journal article" date="2015" name="Genome Biol. Evol.">
        <title>The genome of winter moth (Operophtera brumata) provides a genomic perspective on sexual dimorphism and phenology.</title>
        <authorList>
            <person name="Derks M.F."/>
            <person name="Smit S."/>
            <person name="Salis L."/>
            <person name="Schijlen E."/>
            <person name="Bossers A."/>
            <person name="Mateman C."/>
            <person name="Pijl A.S."/>
            <person name="de Ridder D."/>
            <person name="Groenen M.A."/>
            <person name="Visser M.E."/>
            <person name="Megens H.J."/>
        </authorList>
    </citation>
    <scope>NUCLEOTIDE SEQUENCE [LARGE SCALE GENOMIC DNA]</scope>
    <source>
        <strain evidence="3">WM2013NL</strain>
        <tissue evidence="3">Head and thorax</tissue>
    </source>
</reference>
<comment type="caution">
    <text evidence="3">The sequence shown here is derived from an EMBL/GenBank/DDBJ whole genome shotgun (WGS) entry which is preliminary data.</text>
</comment>
<dbReference type="AlphaFoldDB" id="A0A0L7LR44"/>
<dbReference type="GO" id="GO:0000902">
    <property type="term" value="P:cell morphogenesis"/>
    <property type="evidence" value="ECO:0007669"/>
    <property type="project" value="InterPro"/>
</dbReference>
<feature type="region of interest" description="Disordered" evidence="1">
    <location>
        <begin position="770"/>
        <end position="807"/>
    </location>
</feature>
<name>A0A0L7LR44_OPEBR</name>
<evidence type="ECO:0000256" key="1">
    <source>
        <dbReference type="SAM" id="MobiDB-lite"/>
    </source>
</evidence>
<dbReference type="InterPro" id="IPR039867">
    <property type="entry name" value="Furry/Tao3/Mor2"/>
</dbReference>
<dbReference type="GO" id="GO:0030427">
    <property type="term" value="C:site of polarized growth"/>
    <property type="evidence" value="ECO:0007669"/>
    <property type="project" value="TreeGrafter"/>
</dbReference>
<dbReference type="GO" id="GO:0031175">
    <property type="term" value="P:neuron projection development"/>
    <property type="evidence" value="ECO:0007669"/>
    <property type="project" value="TreeGrafter"/>
</dbReference>
<feature type="domain" description="Cell morphogenesis protein N-terminal" evidence="2">
    <location>
        <begin position="567"/>
        <end position="753"/>
    </location>
</feature>
<dbReference type="InterPro" id="IPR025614">
    <property type="entry name" value="Cell_morpho_N"/>
</dbReference>
<evidence type="ECO:0000313" key="3">
    <source>
        <dbReference type="EMBL" id="KOB77884.1"/>
    </source>
</evidence>
<dbReference type="PANTHER" id="PTHR12295:SF30">
    <property type="entry name" value="PROTEIN FURRY"/>
    <property type="match status" value="1"/>
</dbReference>
<keyword evidence="4" id="KW-1185">Reference proteome</keyword>
<gene>
    <name evidence="3" type="ORF">OBRU01_03175</name>
</gene>
<dbReference type="STRING" id="104452.A0A0L7LR44"/>
<accession>A0A0L7LR44</accession>
<dbReference type="PANTHER" id="PTHR12295">
    <property type="entry name" value="FURRY-RELATED"/>
    <property type="match status" value="1"/>
</dbReference>
<sequence length="807" mass="90562">MASSEAESEVNAIPETLRDAHASTDVTDQTYTVTDKTPQVSDWKSTGGCVSSFVSTRGKSLIFESHTLASTNVHGHRQDAAGVRLEVDRRLCVIIRLHQRVTPWRLQTYTVTDKTPQVSDWKSTSGCVSSFVSTRGKSLISESHTLAPTNVHGYRQDAAVLRLEVDRRLCVIIRVHQRVTPWRLQTYTVTDKTPQVSDWKSTGGCVSSFVSTRGAMLPWGSHKGGAAPPPDCDLRPGEYVMRLLFTEFTVQAERKMEARGEDPQLDQILCAFGTAAEHCLPSLLRALFGWLERQMADSPQLSEQAKKPHQDLRNKSIIYIVSGSGAGPEAVERSCEELQAERRDLAVEFLFCLVLIEVLKQLPFHPGHEDLVQYIENVAFKRFNYKEGSQSNPNAANAHIIADLYAEVVGALAHSRFASELKSREPSPHTTQSIISLLMGMKFFRVKMVPIEEFEASFQFLQECAQYFLEAKDKDIRHALAGLFVEILVPVAATVKNEVNVPCLKNFVEMLYSHTLDASTKSKHRLALFPLVTCLLCVSQKQFFLANWHCFLAMCLSHLKNRDPKMCRSRLQSIVNSLFPKGSKGVVPRDTPLNIFVKIIQFIAQERLDFAMREIVFDLLMVGRPIKIILTPERMSIGLRAFLVVADSLQQKEGEPPMPRTSGTLPSGNTLRVKKTFLNKMLTDETARSIGMSAYFPFVRRVLAEILRALDAHHGRPLMLTNSQNATKEQEITTGERKPRIDLFRTCVAAIPRYDPLLLTLLAGRAPRPAAHAHQYAERDQGAGDHHGRAQPEDRPVQDVRRCYPEV</sequence>
<dbReference type="Proteomes" id="UP000037510">
    <property type="component" value="Unassembled WGS sequence"/>
</dbReference>
<evidence type="ECO:0000259" key="2">
    <source>
        <dbReference type="Pfam" id="PF14222"/>
    </source>
</evidence>
<feature type="compositionally biased region" description="Basic and acidic residues" evidence="1">
    <location>
        <begin position="775"/>
        <end position="807"/>
    </location>
</feature>
<evidence type="ECO:0000313" key="4">
    <source>
        <dbReference type="Proteomes" id="UP000037510"/>
    </source>
</evidence>
<organism evidence="3 4">
    <name type="scientific">Operophtera brumata</name>
    <name type="common">Winter moth</name>
    <name type="synonym">Phalaena brumata</name>
    <dbReference type="NCBI Taxonomy" id="104452"/>
    <lineage>
        <taxon>Eukaryota</taxon>
        <taxon>Metazoa</taxon>
        <taxon>Ecdysozoa</taxon>
        <taxon>Arthropoda</taxon>
        <taxon>Hexapoda</taxon>
        <taxon>Insecta</taxon>
        <taxon>Pterygota</taxon>
        <taxon>Neoptera</taxon>
        <taxon>Endopterygota</taxon>
        <taxon>Lepidoptera</taxon>
        <taxon>Glossata</taxon>
        <taxon>Ditrysia</taxon>
        <taxon>Geometroidea</taxon>
        <taxon>Geometridae</taxon>
        <taxon>Larentiinae</taxon>
        <taxon>Operophtera</taxon>
    </lineage>
</organism>
<proteinExistence type="predicted"/>
<dbReference type="EMBL" id="JTDY01000289">
    <property type="protein sequence ID" value="KOB77884.1"/>
    <property type="molecule type" value="Genomic_DNA"/>
</dbReference>
<dbReference type="Pfam" id="PF14222">
    <property type="entry name" value="MOR2-PAG1_N"/>
    <property type="match status" value="2"/>
</dbReference>
<protein>
    <submittedName>
        <fullName evidence="3">Protein furry-like protein-like</fullName>
    </submittedName>
</protein>
<dbReference type="GO" id="GO:0005938">
    <property type="term" value="C:cell cortex"/>
    <property type="evidence" value="ECO:0007669"/>
    <property type="project" value="TreeGrafter"/>
</dbReference>
<feature type="region of interest" description="Disordered" evidence="1">
    <location>
        <begin position="1"/>
        <end position="24"/>
    </location>
</feature>
<feature type="domain" description="Cell morphogenesis protein N-terminal" evidence="2">
    <location>
        <begin position="341"/>
        <end position="564"/>
    </location>
</feature>